<dbReference type="NCBIfam" id="TIGR00120">
    <property type="entry name" value="ArgJ"/>
    <property type="match status" value="1"/>
</dbReference>
<dbReference type="Proteomes" id="UP000823824">
    <property type="component" value="Unassembled WGS sequence"/>
</dbReference>
<dbReference type="InterPro" id="IPR002813">
    <property type="entry name" value="Arg_biosynth_ArgJ"/>
</dbReference>
<dbReference type="EC" id="2.3.1.1" evidence="10"/>
<evidence type="ECO:0000256" key="10">
    <source>
        <dbReference type="HAMAP-Rule" id="MF_01106"/>
    </source>
</evidence>
<proteinExistence type="inferred from homology"/>
<dbReference type="GO" id="GO:0004042">
    <property type="term" value="F:L-glutamate N-acetyltransferase activity"/>
    <property type="evidence" value="ECO:0007669"/>
    <property type="project" value="UniProtKB-UniRule"/>
</dbReference>
<comment type="catalytic activity">
    <reaction evidence="10">
        <text>L-glutamate + acetyl-CoA = N-acetyl-L-glutamate + CoA + H(+)</text>
        <dbReference type="Rhea" id="RHEA:24292"/>
        <dbReference type="ChEBI" id="CHEBI:15378"/>
        <dbReference type="ChEBI" id="CHEBI:29985"/>
        <dbReference type="ChEBI" id="CHEBI:44337"/>
        <dbReference type="ChEBI" id="CHEBI:57287"/>
        <dbReference type="ChEBI" id="CHEBI:57288"/>
        <dbReference type="EC" id="2.3.1.1"/>
    </reaction>
</comment>
<dbReference type="SUPFAM" id="SSF56266">
    <property type="entry name" value="DmpA/ArgJ-like"/>
    <property type="match status" value="1"/>
</dbReference>
<comment type="caution">
    <text evidence="11">The sequence shown here is derived from an EMBL/GenBank/DDBJ whole genome shotgun (WGS) entry which is preliminary data.</text>
</comment>
<dbReference type="EC" id="2.3.1.35" evidence="10"/>
<dbReference type="Gene3D" id="3.10.20.340">
    <property type="entry name" value="ArgJ beta chain, C-terminal domain"/>
    <property type="match status" value="1"/>
</dbReference>
<keyword evidence="7 10" id="KW-0511">Multifunctional enzyme</keyword>
<reference evidence="11" key="2">
    <citation type="submission" date="2021-04" db="EMBL/GenBank/DDBJ databases">
        <authorList>
            <person name="Gilroy R."/>
        </authorList>
    </citation>
    <scope>NUCLEOTIDE SEQUENCE</scope>
    <source>
        <strain evidence="11">ChiBcec18-1249</strain>
    </source>
</reference>
<dbReference type="PANTHER" id="PTHR23100:SF0">
    <property type="entry name" value="ARGININE BIOSYNTHESIS BIFUNCTIONAL PROTEIN ARGJ, MITOCHONDRIAL"/>
    <property type="match status" value="1"/>
</dbReference>
<dbReference type="FunFam" id="3.10.20.340:FF:000001">
    <property type="entry name" value="Arginine biosynthesis bifunctional protein ArgJ, chloroplastic"/>
    <property type="match status" value="1"/>
</dbReference>
<dbReference type="CDD" id="cd02152">
    <property type="entry name" value="OAT"/>
    <property type="match status" value="1"/>
</dbReference>
<dbReference type="InterPro" id="IPR042195">
    <property type="entry name" value="ArgJ_beta_C"/>
</dbReference>
<name>A0A9D2LHH5_9FIRM</name>
<dbReference type="Gene3D" id="3.60.70.12">
    <property type="entry name" value="L-amino peptidase D-ALA esterase/amidase"/>
    <property type="match status" value="1"/>
</dbReference>
<dbReference type="NCBIfam" id="NF003802">
    <property type="entry name" value="PRK05388.1"/>
    <property type="match status" value="1"/>
</dbReference>
<evidence type="ECO:0000256" key="5">
    <source>
        <dbReference type="ARBA" id="ARBA00022679"/>
    </source>
</evidence>
<keyword evidence="5 10" id="KW-0808">Transferase</keyword>
<evidence type="ECO:0000256" key="3">
    <source>
        <dbReference type="ARBA" id="ARBA00022571"/>
    </source>
</evidence>
<dbReference type="PANTHER" id="PTHR23100">
    <property type="entry name" value="ARGININE BIOSYNTHESIS BIFUNCTIONAL PROTEIN ARGJ"/>
    <property type="match status" value="1"/>
</dbReference>
<dbReference type="GO" id="GO:0005737">
    <property type="term" value="C:cytoplasm"/>
    <property type="evidence" value="ECO:0007669"/>
    <property type="project" value="UniProtKB-SubCell"/>
</dbReference>
<feature type="binding site" evidence="10">
    <location>
        <position position="277"/>
    </location>
    <ligand>
        <name>substrate</name>
    </ligand>
</feature>
<dbReference type="Pfam" id="PF01960">
    <property type="entry name" value="ArgJ"/>
    <property type="match status" value="1"/>
</dbReference>
<keyword evidence="10" id="KW-0963">Cytoplasm</keyword>
<feature type="site" description="Cleavage; by autolysis" evidence="10">
    <location>
        <begin position="190"/>
        <end position="191"/>
    </location>
</feature>
<keyword evidence="3 10" id="KW-0055">Arginine biosynthesis</keyword>
<dbReference type="GO" id="GO:0004358">
    <property type="term" value="F:L-glutamate N-acetyltransferase activity, acting on acetyl-L-ornithine as donor"/>
    <property type="evidence" value="ECO:0007669"/>
    <property type="project" value="UniProtKB-UniRule"/>
</dbReference>
<feature type="binding site" evidence="10">
    <location>
        <position position="403"/>
    </location>
    <ligand>
        <name>substrate</name>
    </ligand>
</feature>
<dbReference type="FunFam" id="3.60.70.12:FF:000001">
    <property type="entry name" value="Arginine biosynthesis bifunctional protein ArgJ, chloroplastic"/>
    <property type="match status" value="1"/>
</dbReference>
<feature type="chain" id="PRO_5039766783" description="Arginine biosynthesis bifunctional protein ArgJ beta chain" evidence="10">
    <location>
        <begin position="191"/>
        <end position="408"/>
    </location>
</feature>
<evidence type="ECO:0000256" key="6">
    <source>
        <dbReference type="ARBA" id="ARBA00022813"/>
    </source>
</evidence>
<evidence type="ECO:0000313" key="12">
    <source>
        <dbReference type="Proteomes" id="UP000823824"/>
    </source>
</evidence>
<evidence type="ECO:0000256" key="8">
    <source>
        <dbReference type="ARBA" id="ARBA00023315"/>
    </source>
</evidence>
<dbReference type="EMBL" id="DWZJ01000009">
    <property type="protein sequence ID" value="HJB12340.1"/>
    <property type="molecule type" value="Genomic_DNA"/>
</dbReference>
<dbReference type="GO" id="GO:0006526">
    <property type="term" value="P:L-arginine biosynthetic process"/>
    <property type="evidence" value="ECO:0007669"/>
    <property type="project" value="UniProtKB-UniRule"/>
</dbReference>
<comment type="similarity">
    <text evidence="1 10">Belongs to the ArgJ family.</text>
</comment>
<evidence type="ECO:0000256" key="9">
    <source>
        <dbReference type="ARBA" id="ARBA00049439"/>
    </source>
</evidence>
<evidence type="ECO:0000256" key="7">
    <source>
        <dbReference type="ARBA" id="ARBA00023268"/>
    </source>
</evidence>
<feature type="active site" description="Nucleophile" evidence="10">
    <location>
        <position position="191"/>
    </location>
</feature>
<evidence type="ECO:0000256" key="2">
    <source>
        <dbReference type="ARBA" id="ARBA00011475"/>
    </source>
</evidence>
<reference evidence="11" key="1">
    <citation type="journal article" date="2021" name="PeerJ">
        <title>Extensive microbial diversity within the chicken gut microbiome revealed by metagenomics and culture.</title>
        <authorList>
            <person name="Gilroy R."/>
            <person name="Ravi A."/>
            <person name="Getino M."/>
            <person name="Pursley I."/>
            <person name="Horton D.L."/>
            <person name="Alikhan N.F."/>
            <person name="Baker D."/>
            <person name="Gharbi K."/>
            <person name="Hall N."/>
            <person name="Watson M."/>
            <person name="Adriaenssens E.M."/>
            <person name="Foster-Nyarko E."/>
            <person name="Jarju S."/>
            <person name="Secka A."/>
            <person name="Antonio M."/>
            <person name="Oren A."/>
            <person name="Chaudhuri R.R."/>
            <person name="La Ragione R."/>
            <person name="Hildebrand F."/>
            <person name="Pallen M.J."/>
        </authorList>
    </citation>
    <scope>NUCLEOTIDE SEQUENCE</scope>
    <source>
        <strain evidence="11">ChiBcec18-1249</strain>
    </source>
</reference>
<comment type="function">
    <text evidence="10">Catalyzes two activities which are involved in the cyclic version of arginine biosynthesis: the synthesis of N-acetylglutamate from glutamate and acetyl-CoA as the acetyl donor, and of ornithine by transacetylation between N(2)-acetylornithine and glutamate.</text>
</comment>
<feature type="chain" id="PRO_5039766784" description="Arginine biosynthesis bifunctional protein ArgJ alpha chain" evidence="10">
    <location>
        <begin position="1"/>
        <end position="190"/>
    </location>
</feature>
<comment type="catalytic activity">
    <reaction evidence="9 10">
        <text>N(2)-acetyl-L-ornithine + L-glutamate = N-acetyl-L-glutamate + L-ornithine</text>
        <dbReference type="Rhea" id="RHEA:15349"/>
        <dbReference type="ChEBI" id="CHEBI:29985"/>
        <dbReference type="ChEBI" id="CHEBI:44337"/>
        <dbReference type="ChEBI" id="CHEBI:46911"/>
        <dbReference type="ChEBI" id="CHEBI:57805"/>
        <dbReference type="EC" id="2.3.1.35"/>
    </reaction>
</comment>
<protein>
    <recommendedName>
        <fullName evidence="10">Arginine biosynthesis bifunctional protein ArgJ</fullName>
    </recommendedName>
    <domain>
        <recommendedName>
            <fullName evidence="10">Glutamate N-acetyltransferase</fullName>
            <ecNumber evidence="10">2.3.1.35</ecNumber>
        </recommendedName>
        <alternativeName>
            <fullName evidence="10">Ornithine acetyltransferase</fullName>
            <shortName evidence="10">OATase</shortName>
        </alternativeName>
        <alternativeName>
            <fullName evidence="10">Ornithine transacetylase</fullName>
        </alternativeName>
    </domain>
    <domain>
        <recommendedName>
            <fullName evidence="10">Amino-acid acetyltransferase</fullName>
            <ecNumber evidence="10">2.3.1.1</ecNumber>
        </recommendedName>
        <alternativeName>
            <fullName evidence="10">N-acetylglutamate synthase</fullName>
            <shortName evidence="10">AGSase</shortName>
        </alternativeName>
    </domain>
    <component>
        <recommendedName>
            <fullName evidence="10">Arginine biosynthesis bifunctional protein ArgJ alpha chain</fullName>
        </recommendedName>
    </component>
    <component>
        <recommendedName>
            <fullName evidence="10">Arginine biosynthesis bifunctional protein ArgJ beta chain</fullName>
        </recommendedName>
    </component>
</protein>
<feature type="binding site" evidence="10">
    <location>
        <position position="180"/>
    </location>
    <ligand>
        <name>substrate</name>
    </ligand>
</feature>
<comment type="pathway">
    <text evidence="10">Amino-acid biosynthesis; L-arginine biosynthesis; N(2)-acetyl-L-ornithine from L-glutamate: step 1/4.</text>
</comment>
<dbReference type="HAMAP" id="MF_01106">
    <property type="entry name" value="ArgJ"/>
    <property type="match status" value="1"/>
</dbReference>
<keyword evidence="8 10" id="KW-0012">Acyltransferase</keyword>
<organism evidence="11 12">
    <name type="scientific">Candidatus Oscillibacter excrementigallinarum</name>
    <dbReference type="NCBI Taxonomy" id="2838716"/>
    <lineage>
        <taxon>Bacteria</taxon>
        <taxon>Bacillati</taxon>
        <taxon>Bacillota</taxon>
        <taxon>Clostridia</taxon>
        <taxon>Eubacteriales</taxon>
        <taxon>Oscillospiraceae</taxon>
        <taxon>Oscillibacter</taxon>
    </lineage>
</organism>
<keyword evidence="4 10" id="KW-0028">Amino-acid biosynthesis</keyword>
<comment type="subunit">
    <text evidence="2 10">Heterotetramer of two alpha and two beta chains.</text>
</comment>
<feature type="binding site" evidence="10">
    <location>
        <position position="408"/>
    </location>
    <ligand>
        <name>substrate</name>
    </ligand>
</feature>
<evidence type="ECO:0000256" key="1">
    <source>
        <dbReference type="ARBA" id="ARBA00006774"/>
    </source>
</evidence>
<keyword evidence="6 10" id="KW-0068">Autocatalytic cleavage</keyword>
<feature type="binding site" evidence="10">
    <location>
        <position position="154"/>
    </location>
    <ligand>
        <name>substrate</name>
    </ligand>
</feature>
<accession>A0A9D2LHH5</accession>
<dbReference type="GO" id="GO:0006592">
    <property type="term" value="P:ornithine biosynthetic process"/>
    <property type="evidence" value="ECO:0007669"/>
    <property type="project" value="TreeGrafter"/>
</dbReference>
<sequence>MLNFIDGGVCAAQGFRAGGIHVGVKTHAAWKKDVALIVSDVDCACAAVYTKNAVKAAHIHVDKRHLADGKARAAVINSGNANACAPNGEENAERVCAAAAKAVGCPVEDVVAASTGVIGQTLNVEAIEQGMPELYASVTHSAEGSDAAAHAIMTTDTVKKELAVETTIGGRTVRMGGIAKGSGMIHPNMGTMLCFLTTDCAISPEMIKSALLDTVNVSFNRISVDGDTSTNDTCCVLANGLAGNPTITEKGPDYDTFVEALQALCVELAKKMASDGEGASHLITCTVTGAKSEESAETIAKSVIGSALTKAAIFGADANWGRVLCAMGYSGEDFDPDQVDVAFVSDAGSVQVCAQGRGLDFDEELAKKVLTEHDVTIAITMGEGDGSCTCWGCDLTYEYVKINGDYRT</sequence>
<feature type="site" description="Involved in the stabilization of negative charge on the oxyanion by the formation of the oxyanion hole" evidence="10">
    <location>
        <position position="116"/>
    </location>
</feature>
<feature type="site" description="Involved in the stabilization of negative charge on the oxyanion by the formation of the oxyanion hole" evidence="10">
    <location>
        <position position="115"/>
    </location>
</feature>
<comment type="pathway">
    <text evidence="10">Amino-acid biosynthesis; L-arginine biosynthesis; L-ornithine and N-acetyl-L-glutamate from L-glutamate and N(2)-acetyl-L-ornithine (cyclic): step 1/1.</text>
</comment>
<comment type="subcellular location">
    <subcellularLocation>
        <location evidence="10">Cytoplasm</location>
    </subcellularLocation>
</comment>
<gene>
    <name evidence="10 11" type="primary">argJ</name>
    <name evidence="11" type="ORF">H9787_01350</name>
</gene>
<evidence type="ECO:0000256" key="4">
    <source>
        <dbReference type="ARBA" id="ARBA00022605"/>
    </source>
</evidence>
<dbReference type="AlphaFoldDB" id="A0A9D2LHH5"/>
<feature type="binding site" evidence="10">
    <location>
        <position position="191"/>
    </location>
    <ligand>
        <name>substrate</name>
    </ligand>
</feature>
<dbReference type="InterPro" id="IPR016117">
    <property type="entry name" value="ArgJ-like_dom_sf"/>
</dbReference>
<evidence type="ECO:0000313" key="11">
    <source>
        <dbReference type="EMBL" id="HJB12340.1"/>
    </source>
</evidence>